<proteinExistence type="inferred from homology"/>
<evidence type="ECO:0000259" key="13">
    <source>
        <dbReference type="Pfam" id="PF07992"/>
    </source>
</evidence>
<dbReference type="EMBL" id="JGZR01000007">
    <property type="protein sequence ID" value="KFJ03042.1"/>
    <property type="molecule type" value="Genomic_DNA"/>
</dbReference>
<evidence type="ECO:0000256" key="11">
    <source>
        <dbReference type="RuleBase" id="RU003691"/>
    </source>
</evidence>
<dbReference type="GO" id="GO:0050660">
    <property type="term" value="F:flavin adenine dinucleotide binding"/>
    <property type="evidence" value="ECO:0007669"/>
    <property type="project" value="TreeGrafter"/>
</dbReference>
<evidence type="ECO:0000256" key="3">
    <source>
        <dbReference type="ARBA" id="ARBA00022827"/>
    </source>
</evidence>
<dbReference type="AlphaFoldDB" id="A0A087E5J1"/>
<feature type="domain" description="FAD/NAD(P)-binding" evidence="13">
    <location>
        <begin position="12"/>
        <end position="354"/>
    </location>
</feature>
<keyword evidence="5 9" id="KW-0520">NAD</keyword>
<dbReference type="PRINTS" id="PR00411">
    <property type="entry name" value="PNDRDTASEI"/>
</dbReference>
<evidence type="ECO:0000256" key="4">
    <source>
        <dbReference type="ARBA" id="ARBA00023002"/>
    </source>
</evidence>
<feature type="domain" description="Pyridine nucleotide-disulphide oxidoreductase dimerisation" evidence="12">
    <location>
        <begin position="374"/>
        <end position="488"/>
    </location>
</feature>
<dbReference type="Gene3D" id="3.50.50.60">
    <property type="entry name" value="FAD/NAD(P)-binding domain"/>
    <property type="match status" value="2"/>
</dbReference>
<sequence>MTEDNTTTQQIDIAIIGAGPGGYATALRAAQLGKSVILIERDETLGGTCLNRGCIPSKALITAARTMDTVHQAREVGIDATINSVDFGTLLAYKTRMVDTMTSGLAGLLAHRGVTVLRGEAAITDASEHVMQITPSAPETQVRRFTRSGVGEDMGQSVTLQATDIVLATGSRPKPLPQHDFSGALIDSTQALSLIRVPASAVIIGSGAVAVEFAGLWNAGGCNVTLLIRKDRVLSGWNRRTGATLTRELKRRGINIITHADVTAVDVGVNLGATVHYLREDQDGESTAFGEVAMAAIGRDPNTQAAWFAGSHIELTDDGFVRADELGRTSVPGIWAAGDITEGDALANRAFEQGIVIAESIAGLDPTPLDDDTVAKVVFSSPEAASVGCTLEQARSREDLSNVEETMFPMMSNARMLMSGSAGSMSLVSGERAQAPGRRVVLGAHIVAPGASDLIAEAEQLVGNHVPLSDAARLIHPHPTFSETFGEALLKADGRPLHTR</sequence>
<dbReference type="PRINTS" id="PR00368">
    <property type="entry name" value="FADPNR"/>
</dbReference>
<evidence type="ECO:0000256" key="7">
    <source>
        <dbReference type="ARBA" id="ARBA00023284"/>
    </source>
</evidence>
<evidence type="ECO:0000256" key="6">
    <source>
        <dbReference type="ARBA" id="ARBA00023157"/>
    </source>
</evidence>
<dbReference type="PROSITE" id="PS00076">
    <property type="entry name" value="PYRIDINE_REDOX_1"/>
    <property type="match status" value="1"/>
</dbReference>
<organism evidence="14 15">
    <name type="scientific">Bifidobacterium subtile</name>
    <dbReference type="NCBI Taxonomy" id="77635"/>
    <lineage>
        <taxon>Bacteria</taxon>
        <taxon>Bacillati</taxon>
        <taxon>Actinomycetota</taxon>
        <taxon>Actinomycetes</taxon>
        <taxon>Bifidobacteriales</taxon>
        <taxon>Bifidobacteriaceae</taxon>
        <taxon>Bifidobacterium</taxon>
    </lineage>
</organism>
<evidence type="ECO:0000313" key="15">
    <source>
        <dbReference type="Proteomes" id="UP000029055"/>
    </source>
</evidence>
<feature type="binding site" evidence="9">
    <location>
        <position position="58"/>
    </location>
    <ligand>
        <name>FAD</name>
        <dbReference type="ChEBI" id="CHEBI:57692"/>
    </ligand>
</feature>
<reference evidence="14 15" key="1">
    <citation type="submission" date="2014-03" db="EMBL/GenBank/DDBJ databases">
        <title>Genomics of Bifidobacteria.</title>
        <authorList>
            <person name="Ventura M."/>
            <person name="Milani C."/>
            <person name="Lugli G.A."/>
        </authorList>
    </citation>
    <scope>NUCLEOTIDE SEQUENCE [LARGE SCALE GENOMIC DNA]</scope>
    <source>
        <strain evidence="14 15">LMG 11597</strain>
    </source>
</reference>
<evidence type="ECO:0000259" key="12">
    <source>
        <dbReference type="Pfam" id="PF02852"/>
    </source>
</evidence>
<feature type="binding site" evidence="9">
    <location>
        <begin position="205"/>
        <end position="212"/>
    </location>
    <ligand>
        <name>NAD(+)</name>
        <dbReference type="ChEBI" id="CHEBI:57540"/>
    </ligand>
</feature>
<dbReference type="InterPro" id="IPR016156">
    <property type="entry name" value="FAD/NAD-linked_Rdtase_dimer_sf"/>
</dbReference>
<evidence type="ECO:0000256" key="5">
    <source>
        <dbReference type="ARBA" id="ARBA00023027"/>
    </source>
</evidence>
<comment type="cofactor">
    <cofactor evidence="9">
        <name>FAD</name>
        <dbReference type="ChEBI" id="CHEBI:57692"/>
    </cofactor>
    <text evidence="9">Binds 1 FAD per subunit.</text>
</comment>
<keyword evidence="3 9" id="KW-0274">FAD</keyword>
<dbReference type="InterPro" id="IPR001100">
    <property type="entry name" value="Pyr_nuc-diS_OxRdtase"/>
</dbReference>
<dbReference type="SUPFAM" id="SSF55424">
    <property type="entry name" value="FAD/NAD-linked reductases, dimerisation (C-terminal) domain"/>
    <property type="match status" value="1"/>
</dbReference>
<dbReference type="InterPro" id="IPR012999">
    <property type="entry name" value="Pyr_OxRdtase_I_AS"/>
</dbReference>
<keyword evidence="9" id="KW-0547">Nucleotide-binding</keyword>
<feature type="binding site" evidence="9">
    <location>
        <begin position="169"/>
        <end position="171"/>
    </location>
    <ligand>
        <name>FAD</name>
        <dbReference type="ChEBI" id="CHEBI:57692"/>
    </ligand>
</feature>
<evidence type="ECO:0000256" key="8">
    <source>
        <dbReference type="PIRSR" id="PIRSR000350-2"/>
    </source>
</evidence>
<dbReference type="OrthoDB" id="4678789at2"/>
<feature type="disulfide bond" description="Redox-active" evidence="10">
    <location>
        <begin position="49"/>
        <end position="54"/>
    </location>
</feature>
<dbReference type="PIRSF" id="PIRSF000350">
    <property type="entry name" value="Mercury_reductase_MerA"/>
    <property type="match status" value="1"/>
</dbReference>
<feature type="binding site" evidence="9">
    <location>
        <position position="339"/>
    </location>
    <ligand>
        <name>FAD</name>
        <dbReference type="ChEBI" id="CHEBI:57692"/>
    </ligand>
</feature>
<gene>
    <name evidence="14" type="ORF">BISU_0970</name>
</gene>
<dbReference type="Gene3D" id="3.30.390.30">
    <property type="match status" value="1"/>
</dbReference>
<evidence type="ECO:0000256" key="10">
    <source>
        <dbReference type="PIRSR" id="PIRSR000350-4"/>
    </source>
</evidence>
<dbReference type="Pfam" id="PF07992">
    <property type="entry name" value="Pyr_redox_2"/>
    <property type="match status" value="1"/>
</dbReference>
<dbReference type="SUPFAM" id="SSF51905">
    <property type="entry name" value="FAD/NAD(P)-binding domain"/>
    <property type="match status" value="1"/>
</dbReference>
<dbReference type="Proteomes" id="UP000029055">
    <property type="component" value="Unassembled WGS sequence"/>
</dbReference>
<dbReference type="InterPro" id="IPR023753">
    <property type="entry name" value="FAD/NAD-binding_dom"/>
</dbReference>
<keyword evidence="15" id="KW-1185">Reference proteome</keyword>
<evidence type="ECO:0000256" key="1">
    <source>
        <dbReference type="ARBA" id="ARBA00007532"/>
    </source>
</evidence>
<dbReference type="InterPro" id="IPR036188">
    <property type="entry name" value="FAD/NAD-bd_sf"/>
</dbReference>
<feature type="active site" description="Proton acceptor" evidence="8">
    <location>
        <position position="478"/>
    </location>
</feature>
<dbReference type="eggNOG" id="COG1249">
    <property type="taxonomic scope" value="Bacteria"/>
</dbReference>
<name>A0A087E5J1_9BIFI</name>
<comment type="similarity">
    <text evidence="1 11">Belongs to the class-I pyridine nucleotide-disulfide oxidoreductase family.</text>
</comment>
<dbReference type="InterPro" id="IPR050151">
    <property type="entry name" value="Class-I_Pyr_Nuc-Dis_Oxidored"/>
</dbReference>
<evidence type="ECO:0000256" key="9">
    <source>
        <dbReference type="PIRSR" id="PIRSR000350-3"/>
    </source>
</evidence>
<comment type="caution">
    <text evidence="14">The sequence shown here is derived from an EMBL/GenBank/DDBJ whole genome shotgun (WGS) entry which is preliminary data.</text>
</comment>
<accession>A0A087E5J1</accession>
<dbReference type="GO" id="GO:0004148">
    <property type="term" value="F:dihydrolipoyl dehydrogenase (NADH) activity"/>
    <property type="evidence" value="ECO:0007669"/>
    <property type="project" value="UniProtKB-EC"/>
</dbReference>
<keyword evidence="2 11" id="KW-0285">Flavoprotein</keyword>
<dbReference type="STRING" id="77635.BISU_0970"/>
<keyword evidence="6" id="KW-1015">Disulfide bond</keyword>
<dbReference type="PANTHER" id="PTHR22912:SF151">
    <property type="entry name" value="DIHYDROLIPOYL DEHYDROGENASE, MITOCHONDRIAL"/>
    <property type="match status" value="1"/>
</dbReference>
<keyword evidence="4 11" id="KW-0560">Oxidoreductase</keyword>
<feature type="binding site" evidence="9">
    <location>
        <position position="298"/>
    </location>
    <ligand>
        <name>NAD(+)</name>
        <dbReference type="ChEBI" id="CHEBI:57540"/>
    </ligand>
</feature>
<dbReference type="GO" id="GO:0006103">
    <property type="term" value="P:2-oxoglutarate metabolic process"/>
    <property type="evidence" value="ECO:0007669"/>
    <property type="project" value="TreeGrafter"/>
</dbReference>
<keyword evidence="7 11" id="KW-0676">Redox-active center</keyword>
<dbReference type="PANTHER" id="PTHR22912">
    <property type="entry name" value="DISULFIDE OXIDOREDUCTASE"/>
    <property type="match status" value="1"/>
</dbReference>
<dbReference type="Pfam" id="PF02852">
    <property type="entry name" value="Pyr_redox_dim"/>
    <property type="match status" value="1"/>
</dbReference>
<dbReference type="RefSeq" id="WP_024463979.1">
    <property type="nucleotide sequence ID" value="NZ_CP062939.1"/>
</dbReference>
<evidence type="ECO:0000256" key="2">
    <source>
        <dbReference type="ARBA" id="ARBA00022630"/>
    </source>
</evidence>
<evidence type="ECO:0000313" key="14">
    <source>
        <dbReference type="EMBL" id="KFJ03042.1"/>
    </source>
</evidence>
<dbReference type="EC" id="1.8.1.4" evidence="14"/>
<protein>
    <submittedName>
        <fullName evidence="14">Dihydrolipoamide dehydrogenase</fullName>
        <ecNumber evidence="14">1.8.1.4</ecNumber>
    </submittedName>
</protein>
<dbReference type="InterPro" id="IPR004099">
    <property type="entry name" value="Pyr_nucl-diS_OxRdtase_dimer"/>
</dbReference>